<reference evidence="18" key="1">
    <citation type="submission" date="2015-11" db="EMBL/GenBank/DDBJ databases">
        <title>De novo transcriptome assembly of four potential Pierce s Disease insect vectors from Arizona vineyards.</title>
        <authorList>
            <person name="Tassone E.E."/>
        </authorList>
    </citation>
    <scope>NUCLEOTIDE SEQUENCE</scope>
</reference>
<comment type="similarity">
    <text evidence="9">In the N-terminal section; belongs to the UPF0012 family.</text>
</comment>
<evidence type="ECO:0000256" key="14">
    <source>
        <dbReference type="PROSITE-ProRule" id="PRU00464"/>
    </source>
</evidence>
<evidence type="ECO:0000256" key="10">
    <source>
        <dbReference type="ARBA" id="ARBA00069577"/>
    </source>
</evidence>
<dbReference type="CDD" id="cd07572">
    <property type="entry name" value="nit"/>
    <property type="match status" value="1"/>
</dbReference>
<evidence type="ECO:0000256" key="2">
    <source>
        <dbReference type="ARBA" id="ARBA00011881"/>
    </source>
</evidence>
<evidence type="ECO:0000256" key="8">
    <source>
        <dbReference type="ARBA" id="ARBA00057461"/>
    </source>
</evidence>
<dbReference type="PROSITE" id="PS50263">
    <property type="entry name" value="CN_HYDROLASE"/>
    <property type="match status" value="1"/>
</dbReference>
<evidence type="ECO:0000256" key="5">
    <source>
        <dbReference type="ARBA" id="ARBA00022801"/>
    </source>
</evidence>
<evidence type="ECO:0000256" key="4">
    <source>
        <dbReference type="ARBA" id="ARBA00022741"/>
    </source>
</evidence>
<dbReference type="InterPro" id="IPR003010">
    <property type="entry name" value="C-N_Hydrolase"/>
</dbReference>
<dbReference type="GO" id="GO:0047710">
    <property type="term" value="F:bis(5'-adenosyl)-triphosphatase activity"/>
    <property type="evidence" value="ECO:0007669"/>
    <property type="project" value="UniProtKB-EC"/>
</dbReference>
<feature type="chain" id="PRO_5008582640" description="Nitrilase and fragile histidine triad fusion protein NitFhit" evidence="15">
    <location>
        <begin position="32"/>
        <end position="477"/>
    </location>
</feature>
<dbReference type="SUPFAM" id="SSF54197">
    <property type="entry name" value="HIT-like"/>
    <property type="match status" value="1"/>
</dbReference>
<comment type="function">
    <text evidence="8">Cleaves A-5'-PPP-5'A to yield AMP and ADP.</text>
</comment>
<evidence type="ECO:0000313" key="18">
    <source>
        <dbReference type="EMBL" id="JAS46031.1"/>
    </source>
</evidence>
<dbReference type="PROSITE" id="PS00892">
    <property type="entry name" value="HIT_1"/>
    <property type="match status" value="1"/>
</dbReference>
<dbReference type="InterPro" id="IPR011146">
    <property type="entry name" value="HIT-like"/>
</dbReference>
<comment type="catalytic activity">
    <reaction evidence="7">
        <text>P(1),P(3)-bis(5'-adenosyl) triphosphate + H2O = AMP + ADP + 2 H(+)</text>
        <dbReference type="Rhea" id="RHEA:13893"/>
        <dbReference type="ChEBI" id="CHEBI:15377"/>
        <dbReference type="ChEBI" id="CHEBI:15378"/>
        <dbReference type="ChEBI" id="CHEBI:58529"/>
        <dbReference type="ChEBI" id="CHEBI:456215"/>
        <dbReference type="ChEBI" id="CHEBI:456216"/>
        <dbReference type="EC" id="3.6.1.29"/>
    </reaction>
</comment>
<dbReference type="SUPFAM" id="SSF56317">
    <property type="entry name" value="Carbon-nitrogen hydrolase"/>
    <property type="match status" value="1"/>
</dbReference>
<dbReference type="GO" id="GO:0016811">
    <property type="term" value="F:hydrolase activity, acting on carbon-nitrogen (but not peptide) bonds, in linear amides"/>
    <property type="evidence" value="ECO:0007669"/>
    <property type="project" value="InterPro"/>
</dbReference>
<feature type="domain" description="CN hydrolase" evidence="16">
    <location>
        <begin position="37"/>
        <end position="289"/>
    </location>
</feature>
<evidence type="ECO:0000256" key="6">
    <source>
        <dbReference type="ARBA" id="ARBA00023268"/>
    </source>
</evidence>
<evidence type="ECO:0000256" key="3">
    <source>
        <dbReference type="ARBA" id="ARBA00012377"/>
    </source>
</evidence>
<comment type="subunit">
    <text evidence="2">Homotetramer.</text>
</comment>
<keyword evidence="6" id="KW-0511">Multifunctional enzyme</keyword>
<dbReference type="InterPro" id="IPR045254">
    <property type="entry name" value="Nit1/2_C-N_Hydrolase"/>
</dbReference>
<dbReference type="InterPro" id="IPR036526">
    <property type="entry name" value="C-N_Hydrolase_sf"/>
</dbReference>
<evidence type="ECO:0000259" key="17">
    <source>
        <dbReference type="PROSITE" id="PS51084"/>
    </source>
</evidence>
<feature type="binding site" evidence="12">
    <location>
        <position position="410"/>
    </location>
    <ligand>
        <name>substrate</name>
    </ligand>
</feature>
<comment type="cofactor">
    <cofactor evidence="1">
        <name>Mn(2+)</name>
        <dbReference type="ChEBI" id="CHEBI:29035"/>
    </cofactor>
</comment>
<feature type="binding site" evidence="12">
    <location>
        <position position="425"/>
    </location>
    <ligand>
        <name>substrate</name>
    </ligand>
</feature>
<feature type="signal peptide" evidence="15">
    <location>
        <begin position="1"/>
        <end position="31"/>
    </location>
</feature>
<keyword evidence="5" id="KW-0378">Hydrolase</keyword>
<dbReference type="InterPro" id="IPR039383">
    <property type="entry name" value="FHIT"/>
</dbReference>
<evidence type="ECO:0000256" key="13">
    <source>
        <dbReference type="PIRSR" id="PIRSR639383-3"/>
    </source>
</evidence>
<dbReference type="AlphaFoldDB" id="A0A1B6F7C5"/>
<dbReference type="Pfam" id="PF00795">
    <property type="entry name" value="CN_hydrolase"/>
    <property type="match status" value="1"/>
</dbReference>
<keyword evidence="15" id="KW-0732">Signal</keyword>
<evidence type="ECO:0000256" key="9">
    <source>
        <dbReference type="ARBA" id="ARBA00061127"/>
    </source>
</evidence>
<evidence type="ECO:0000259" key="16">
    <source>
        <dbReference type="PROSITE" id="PS50263"/>
    </source>
</evidence>
<dbReference type="FunFam" id="3.30.428.10:FF:000011">
    <property type="entry name" value="Fragile histidine triad"/>
    <property type="match status" value="1"/>
</dbReference>
<dbReference type="InterPro" id="IPR001110">
    <property type="entry name" value="UPF0012_CS"/>
</dbReference>
<dbReference type="CDD" id="cd01275">
    <property type="entry name" value="FHIT"/>
    <property type="match status" value="1"/>
</dbReference>
<dbReference type="PROSITE" id="PS51084">
    <property type="entry name" value="HIT_2"/>
    <property type="match status" value="1"/>
</dbReference>
<feature type="domain" description="HIT" evidence="17">
    <location>
        <begin position="329"/>
        <end position="436"/>
    </location>
</feature>
<feature type="active site" description="Tele-AMP-histidine intermediate" evidence="11">
    <location>
        <position position="423"/>
    </location>
</feature>
<dbReference type="Gene3D" id="3.60.110.10">
    <property type="entry name" value="Carbon-nitrogen hydrolase"/>
    <property type="match status" value="1"/>
</dbReference>
<evidence type="ECO:0000256" key="11">
    <source>
        <dbReference type="PIRSR" id="PIRSR639383-1"/>
    </source>
</evidence>
<evidence type="ECO:0000256" key="15">
    <source>
        <dbReference type="SAM" id="SignalP"/>
    </source>
</evidence>
<dbReference type="InterPro" id="IPR019808">
    <property type="entry name" value="Histidine_triad_CS"/>
</dbReference>
<dbReference type="Gene3D" id="3.30.428.10">
    <property type="entry name" value="HIT-like"/>
    <property type="match status" value="1"/>
</dbReference>
<dbReference type="PROSITE" id="PS01227">
    <property type="entry name" value="UPF0012"/>
    <property type="match status" value="1"/>
</dbReference>
<gene>
    <name evidence="18" type="ORF">g.22834</name>
</gene>
<dbReference type="PANTHER" id="PTHR23088:SF27">
    <property type="entry name" value="DEAMINATED GLUTATHIONE AMIDASE"/>
    <property type="match status" value="1"/>
</dbReference>
<organism evidence="18">
    <name type="scientific">Cuerna arida</name>
    <dbReference type="NCBI Taxonomy" id="1464854"/>
    <lineage>
        <taxon>Eukaryota</taxon>
        <taxon>Metazoa</taxon>
        <taxon>Ecdysozoa</taxon>
        <taxon>Arthropoda</taxon>
        <taxon>Hexapoda</taxon>
        <taxon>Insecta</taxon>
        <taxon>Pterygota</taxon>
        <taxon>Neoptera</taxon>
        <taxon>Paraneoptera</taxon>
        <taxon>Hemiptera</taxon>
        <taxon>Auchenorrhyncha</taxon>
        <taxon>Membracoidea</taxon>
        <taxon>Cicadellidae</taxon>
        <taxon>Cicadellinae</taxon>
        <taxon>Proconiini</taxon>
        <taxon>Cuerna</taxon>
    </lineage>
</organism>
<evidence type="ECO:0000256" key="7">
    <source>
        <dbReference type="ARBA" id="ARBA00047780"/>
    </source>
</evidence>
<dbReference type="InterPro" id="IPR036265">
    <property type="entry name" value="HIT-like_sf"/>
</dbReference>
<dbReference type="Pfam" id="PF01230">
    <property type="entry name" value="HIT"/>
    <property type="match status" value="1"/>
</dbReference>
<dbReference type="EMBL" id="GECZ01023738">
    <property type="protein sequence ID" value="JAS46031.1"/>
    <property type="molecule type" value="Transcribed_RNA"/>
</dbReference>
<accession>A0A1B6F7C5</accession>
<protein>
    <recommendedName>
        <fullName evidence="10">Nitrilase and fragile histidine triad fusion protein NitFhit</fullName>
        <ecNumber evidence="3">3.6.1.29</ecNumber>
    </recommendedName>
</protein>
<dbReference type="GO" id="GO:0000166">
    <property type="term" value="F:nucleotide binding"/>
    <property type="evidence" value="ECO:0007669"/>
    <property type="project" value="UniProtKB-KW"/>
</dbReference>
<feature type="site" description="Important for induction of apoptosis" evidence="13">
    <location>
        <position position="441"/>
    </location>
</feature>
<keyword evidence="4" id="KW-0547">Nucleotide-binding</keyword>
<evidence type="ECO:0000256" key="1">
    <source>
        <dbReference type="ARBA" id="ARBA00001936"/>
    </source>
</evidence>
<name>A0A1B6F7C5_9HEMI</name>
<dbReference type="EC" id="3.6.1.29" evidence="3"/>
<dbReference type="FunFam" id="3.60.110.10:FF:000005">
    <property type="entry name" value="nitrilase homolog 1 isoform X1"/>
    <property type="match status" value="1"/>
</dbReference>
<feature type="short sequence motif" description="Histidine triad motif" evidence="14">
    <location>
        <begin position="421"/>
        <end position="425"/>
    </location>
</feature>
<feature type="binding site" evidence="12">
    <location>
        <position position="354"/>
    </location>
    <ligand>
        <name>substrate</name>
    </ligand>
</feature>
<proteinExistence type="inferred from homology"/>
<evidence type="ECO:0000256" key="12">
    <source>
        <dbReference type="PIRSR" id="PIRSR639383-2"/>
    </source>
</evidence>
<sequence length="477" mass="53396">MTSRTILSSKRFQFLFSKSLLLLKLSPIVCSMSFTRYQHNLVAVCQMTAKNDKDENFQTSKKLIEDAASAGAKVVFLPEAFDFVGESKEETLKLAEPLNGPLLNKYKNLAKQCKVWLSLGGMHVKREESRLLSNCHLMINDLGNVIAAYNKVHLFDVDIPEKKIRLKESDMIEKGKDILPPVDSPVGKIGMAICYDLRFPELSLTQTAQGAQILTFPSAFTFATGAIHWEVLLRSRAIENQCYVVAAAQTGVHNKKRSSWGHAMVIDPSGTVIAQCSEGTGFALASIDLQSLQNVRTTMPVWEHRRNDLYPCLAPGRGRNPQDLTSPPHYQFGQVEVLASHVFYKTPSSFAFTNKCCVVPGHVLVASLRPVLKLIDLKPTEVADLFQTVQRVQSVVEKIHNTTSTTVTIQDGPLAGQTIQHVHVHVLPRKPGDFPENDQIYHKLQNHDKGDMTKKWRTEEEMAAEAEILRKYFVTEL</sequence>
<dbReference type="PANTHER" id="PTHR23088">
    <property type="entry name" value="NITRILASE-RELATED"/>
    <property type="match status" value="1"/>
</dbReference>